<reference evidence="2 3" key="1">
    <citation type="journal article" date="2017" name="Int. J. Syst. Evol. Microbiol.">
        <title>Ramlibacter monticola sp. nov., isolated from forest soil.</title>
        <authorList>
            <person name="Chaudhary D.K."/>
            <person name="Kim J."/>
        </authorList>
    </citation>
    <scope>NUCLEOTIDE SEQUENCE [LARGE SCALE GENOMIC DNA]</scope>
    <source>
        <strain evidence="2 3">KACC 19175</strain>
    </source>
</reference>
<keyword evidence="1" id="KW-0472">Membrane</keyword>
<dbReference type="RefSeq" id="WP_201673760.1">
    <property type="nucleotide sequence ID" value="NZ_JAEQNE010000002.1"/>
</dbReference>
<protein>
    <submittedName>
        <fullName evidence="2">Uncharacterized protein</fullName>
    </submittedName>
</protein>
<comment type="caution">
    <text evidence="2">The sequence shown here is derived from an EMBL/GenBank/DDBJ whole genome shotgun (WGS) entry which is preliminary data.</text>
</comment>
<name>A0A936Z018_9BURK</name>
<dbReference type="EMBL" id="JAEQNE010000002">
    <property type="protein sequence ID" value="MBL0391105.1"/>
    <property type="molecule type" value="Genomic_DNA"/>
</dbReference>
<keyword evidence="3" id="KW-1185">Reference proteome</keyword>
<keyword evidence="1" id="KW-0812">Transmembrane</keyword>
<sequence>MNDPVAAREALMIEAIGEAGSLIESVRGLTPVLQDIGREIGQADASLRETLASFEGRMAAITENAKTRTVQHLAARADEAARRLIEQQGRAMADAARVAFGAELGATIQRLRSALQPLIERPNRRWEQWLMYVAVAAVASATTWAFAVSLGAR</sequence>
<dbReference type="Proteomes" id="UP000599109">
    <property type="component" value="Unassembled WGS sequence"/>
</dbReference>
<accession>A0A936Z018</accession>
<proteinExistence type="predicted"/>
<evidence type="ECO:0000313" key="3">
    <source>
        <dbReference type="Proteomes" id="UP000599109"/>
    </source>
</evidence>
<evidence type="ECO:0000313" key="2">
    <source>
        <dbReference type="EMBL" id="MBL0391105.1"/>
    </source>
</evidence>
<feature type="transmembrane region" description="Helical" evidence="1">
    <location>
        <begin position="129"/>
        <end position="152"/>
    </location>
</feature>
<dbReference type="AlphaFoldDB" id="A0A936Z018"/>
<organism evidence="2 3">
    <name type="scientific">Ramlibacter monticola</name>
    <dbReference type="NCBI Taxonomy" id="1926872"/>
    <lineage>
        <taxon>Bacteria</taxon>
        <taxon>Pseudomonadati</taxon>
        <taxon>Pseudomonadota</taxon>
        <taxon>Betaproteobacteria</taxon>
        <taxon>Burkholderiales</taxon>
        <taxon>Comamonadaceae</taxon>
        <taxon>Ramlibacter</taxon>
    </lineage>
</organism>
<gene>
    <name evidence="2" type="ORF">JJ685_08120</name>
</gene>
<evidence type="ECO:0000256" key="1">
    <source>
        <dbReference type="SAM" id="Phobius"/>
    </source>
</evidence>
<keyword evidence="1" id="KW-1133">Transmembrane helix</keyword>